<dbReference type="InterPro" id="IPR002196">
    <property type="entry name" value="Glyco_hydro_24"/>
</dbReference>
<dbReference type="SUPFAM" id="SSF53955">
    <property type="entry name" value="Lysozyme-like"/>
    <property type="match status" value="1"/>
</dbReference>
<dbReference type="EC" id="3.2.1.17" evidence="3"/>
<keyword evidence="1 3" id="KW-0929">Antimicrobial</keyword>
<dbReference type="InterPro" id="IPR023347">
    <property type="entry name" value="Lysozyme_dom_sf"/>
</dbReference>
<evidence type="ECO:0000256" key="1">
    <source>
        <dbReference type="ARBA" id="ARBA00022529"/>
    </source>
</evidence>
<keyword evidence="2 3" id="KW-0081">Bacteriolytic enzyme</keyword>
<keyword evidence="4" id="KW-0472">Membrane</keyword>
<keyword evidence="3 5" id="KW-0378">Hydrolase</keyword>
<accession>A0A9X7UD01</accession>
<dbReference type="PANTHER" id="PTHR38107">
    <property type="match status" value="1"/>
</dbReference>
<proteinExistence type="inferred from homology"/>
<evidence type="ECO:0000313" key="6">
    <source>
        <dbReference type="Proteomes" id="UP000515377"/>
    </source>
</evidence>
<dbReference type="InterPro" id="IPR051018">
    <property type="entry name" value="Bacteriophage_GH24"/>
</dbReference>
<comment type="catalytic activity">
    <reaction evidence="3">
        <text>Hydrolysis of (1-&gt;4)-beta-linkages between N-acetylmuramic acid and N-acetyl-D-glucosamine residues in a peptidoglycan and between N-acetyl-D-glucosamine residues in chitodextrins.</text>
        <dbReference type="EC" id="3.2.1.17"/>
    </reaction>
</comment>
<evidence type="ECO:0000256" key="2">
    <source>
        <dbReference type="ARBA" id="ARBA00022638"/>
    </source>
</evidence>
<organism evidence="5 6">
    <name type="scientific">Sphingobium yanoikuyae</name>
    <name type="common">Sphingomonas yanoikuyae</name>
    <dbReference type="NCBI Taxonomy" id="13690"/>
    <lineage>
        <taxon>Bacteria</taxon>
        <taxon>Pseudomonadati</taxon>
        <taxon>Pseudomonadota</taxon>
        <taxon>Alphaproteobacteria</taxon>
        <taxon>Sphingomonadales</taxon>
        <taxon>Sphingomonadaceae</taxon>
        <taxon>Sphingobium</taxon>
    </lineage>
</organism>
<dbReference type="PANTHER" id="PTHR38107:SF3">
    <property type="entry name" value="LYSOZYME RRRD-RELATED"/>
    <property type="match status" value="1"/>
</dbReference>
<name>A0A9X7UD01_SPHYA</name>
<dbReference type="EMBL" id="CP060122">
    <property type="protein sequence ID" value="QNG46159.1"/>
    <property type="molecule type" value="Genomic_DNA"/>
</dbReference>
<sequence length="210" mass="23074">MADDLPPPIVVTGKRVKKRTLAAVLGSPLAAAMLFVIIPREESGRKVDATVQQDGSVQIKHIAGKQYLKVYLDIVGVPTACDGITKGMKLGQTYTEAQCNEKLEEELVAHAEPVIQCIPELYGRPYQAVPGVDLSFNIGTAGVCKSSLVRFWRAKQWKAGCDWLIKFNKAGGREIRGLSLRRRRLQEVCYTGIVAGKTPENLEARVKAVR</sequence>
<keyword evidence="4" id="KW-0812">Transmembrane</keyword>
<comment type="similarity">
    <text evidence="3">Belongs to the glycosyl hydrolase 24 family.</text>
</comment>
<dbReference type="GO" id="GO:0031640">
    <property type="term" value="P:killing of cells of another organism"/>
    <property type="evidence" value="ECO:0007669"/>
    <property type="project" value="UniProtKB-KW"/>
</dbReference>
<dbReference type="GO" id="GO:0016998">
    <property type="term" value="P:cell wall macromolecule catabolic process"/>
    <property type="evidence" value="ECO:0007669"/>
    <property type="project" value="InterPro"/>
</dbReference>
<dbReference type="GO" id="GO:0003796">
    <property type="term" value="F:lysozyme activity"/>
    <property type="evidence" value="ECO:0007669"/>
    <property type="project" value="UniProtKB-EC"/>
</dbReference>
<dbReference type="Proteomes" id="UP000515377">
    <property type="component" value="Chromosome"/>
</dbReference>
<feature type="transmembrane region" description="Helical" evidence="4">
    <location>
        <begin position="20"/>
        <end position="38"/>
    </location>
</feature>
<dbReference type="RefSeq" id="WP_052076652.1">
    <property type="nucleotide sequence ID" value="NZ_CAIGKD010000007.1"/>
</dbReference>
<reference evidence="5 6" key="1">
    <citation type="submission" date="2020-07" db="EMBL/GenBank/DDBJ databases">
        <title>Whole genome sequence of Sphingobium yanoikuyae A3.</title>
        <authorList>
            <person name="Han S.-S."/>
        </authorList>
    </citation>
    <scope>NUCLEOTIDE SEQUENCE [LARGE SCALE GENOMIC DNA]</scope>
    <source>
        <strain evidence="5 6">A3</strain>
    </source>
</reference>
<evidence type="ECO:0000256" key="4">
    <source>
        <dbReference type="SAM" id="Phobius"/>
    </source>
</evidence>
<dbReference type="Gene3D" id="1.10.530.40">
    <property type="match status" value="1"/>
</dbReference>
<evidence type="ECO:0000313" key="5">
    <source>
        <dbReference type="EMBL" id="QNG46159.1"/>
    </source>
</evidence>
<evidence type="ECO:0000256" key="3">
    <source>
        <dbReference type="RuleBase" id="RU003788"/>
    </source>
</evidence>
<dbReference type="GO" id="GO:0009253">
    <property type="term" value="P:peptidoglycan catabolic process"/>
    <property type="evidence" value="ECO:0007669"/>
    <property type="project" value="InterPro"/>
</dbReference>
<keyword evidence="4" id="KW-1133">Transmembrane helix</keyword>
<dbReference type="GO" id="GO:0042742">
    <property type="term" value="P:defense response to bacterium"/>
    <property type="evidence" value="ECO:0007669"/>
    <property type="project" value="UniProtKB-KW"/>
</dbReference>
<keyword evidence="3" id="KW-0326">Glycosidase</keyword>
<dbReference type="AlphaFoldDB" id="A0A9X7UD01"/>
<gene>
    <name evidence="5" type="ORF">H3V42_00275</name>
</gene>
<dbReference type="Pfam" id="PF00959">
    <property type="entry name" value="Phage_lysozyme"/>
    <property type="match status" value="1"/>
</dbReference>
<dbReference type="InterPro" id="IPR023346">
    <property type="entry name" value="Lysozyme-like_dom_sf"/>
</dbReference>
<protein>
    <recommendedName>
        <fullName evidence="3">Lysozyme</fullName>
        <ecNumber evidence="3">3.2.1.17</ecNumber>
    </recommendedName>
</protein>